<feature type="domain" description="Concentrative nucleoside transporter C-terminal" evidence="9">
    <location>
        <begin position="329"/>
        <end position="547"/>
    </location>
</feature>
<keyword evidence="3" id="KW-1003">Cell membrane</keyword>
<dbReference type="PANTHER" id="PTHR10590">
    <property type="entry name" value="SODIUM/NUCLEOSIDE COTRANSPORTER"/>
    <property type="match status" value="1"/>
</dbReference>
<feature type="transmembrane region" description="Helical" evidence="7">
    <location>
        <begin position="155"/>
        <end position="179"/>
    </location>
</feature>
<feature type="transmembrane region" description="Helical" evidence="7">
    <location>
        <begin position="291"/>
        <end position="311"/>
    </location>
</feature>
<evidence type="ECO:0000259" key="10">
    <source>
        <dbReference type="Pfam" id="PF07670"/>
    </source>
</evidence>
<feature type="transmembrane region" description="Helical" evidence="7">
    <location>
        <begin position="214"/>
        <end position="242"/>
    </location>
</feature>
<evidence type="ECO:0000259" key="9">
    <source>
        <dbReference type="Pfam" id="PF07662"/>
    </source>
</evidence>
<comment type="similarity">
    <text evidence="2">Belongs to the concentrative nucleoside transporter (CNT) (TC 2.A.41) family.</text>
</comment>
<evidence type="ECO:0000256" key="2">
    <source>
        <dbReference type="ARBA" id="ARBA00009033"/>
    </source>
</evidence>
<keyword evidence="6 7" id="KW-0472">Membrane</keyword>
<feature type="domain" description="Concentrative nucleoside transporter N-terminal" evidence="8">
    <location>
        <begin position="131"/>
        <end position="203"/>
    </location>
</feature>
<evidence type="ECO:0000256" key="5">
    <source>
        <dbReference type="ARBA" id="ARBA00022989"/>
    </source>
</evidence>
<feature type="transmembrane region" description="Helical" evidence="7">
    <location>
        <begin position="489"/>
        <end position="511"/>
    </location>
</feature>
<organism evidence="11 12">
    <name type="scientific">Neptunitalea chrysea</name>
    <dbReference type="NCBI Taxonomy" id="1647581"/>
    <lineage>
        <taxon>Bacteria</taxon>
        <taxon>Pseudomonadati</taxon>
        <taxon>Bacteroidota</taxon>
        <taxon>Flavobacteriia</taxon>
        <taxon>Flavobacteriales</taxon>
        <taxon>Flavobacteriaceae</taxon>
        <taxon>Neptunitalea</taxon>
    </lineage>
</organism>
<feature type="domain" description="Nucleoside transporter/FeoB GTPase Gate" evidence="10">
    <location>
        <begin position="217"/>
        <end position="316"/>
    </location>
</feature>
<keyword evidence="12" id="KW-1185">Reference proteome</keyword>
<dbReference type="InterPro" id="IPR002668">
    <property type="entry name" value="CNT_N_dom"/>
</dbReference>
<dbReference type="Pfam" id="PF07670">
    <property type="entry name" value="Gate"/>
    <property type="match status" value="1"/>
</dbReference>
<dbReference type="InterPro" id="IPR008276">
    <property type="entry name" value="C_nuclsd_transpt"/>
</dbReference>
<feature type="transmembrane region" description="Helical" evidence="7">
    <location>
        <begin position="126"/>
        <end position="143"/>
    </location>
</feature>
<dbReference type="GO" id="GO:0015293">
    <property type="term" value="F:symporter activity"/>
    <property type="evidence" value="ECO:0007669"/>
    <property type="project" value="TreeGrafter"/>
</dbReference>
<protein>
    <submittedName>
        <fullName evidence="11">Nucleoside transporter</fullName>
    </submittedName>
</protein>
<keyword evidence="4 7" id="KW-0812">Transmembrane</keyword>
<evidence type="ECO:0000313" key="11">
    <source>
        <dbReference type="EMBL" id="GLB51083.1"/>
    </source>
</evidence>
<dbReference type="PANTHER" id="PTHR10590:SF4">
    <property type="entry name" value="SOLUTE CARRIER FAMILY 28 MEMBER 3"/>
    <property type="match status" value="1"/>
</dbReference>
<dbReference type="EMBL" id="BRVP01000001">
    <property type="protein sequence ID" value="GLB51083.1"/>
    <property type="molecule type" value="Genomic_DNA"/>
</dbReference>
<keyword evidence="5 7" id="KW-1133">Transmembrane helix</keyword>
<comment type="caution">
    <text evidence="11">The sequence shown here is derived from an EMBL/GenBank/DDBJ whole genome shotgun (WGS) entry which is preliminary data.</text>
</comment>
<evidence type="ECO:0000256" key="6">
    <source>
        <dbReference type="ARBA" id="ARBA00023136"/>
    </source>
</evidence>
<dbReference type="GO" id="GO:0005886">
    <property type="term" value="C:plasma membrane"/>
    <property type="evidence" value="ECO:0007669"/>
    <property type="project" value="UniProtKB-SubCell"/>
</dbReference>
<dbReference type="Proteomes" id="UP001143545">
    <property type="component" value="Unassembled WGS sequence"/>
</dbReference>
<dbReference type="Pfam" id="PF01773">
    <property type="entry name" value="Nucleos_tra2_N"/>
    <property type="match status" value="1"/>
</dbReference>
<evidence type="ECO:0000313" key="12">
    <source>
        <dbReference type="Proteomes" id="UP001143545"/>
    </source>
</evidence>
<evidence type="ECO:0000259" key="8">
    <source>
        <dbReference type="Pfam" id="PF01773"/>
    </source>
</evidence>
<dbReference type="InterPro" id="IPR011657">
    <property type="entry name" value="CNT_C_dom"/>
</dbReference>
<feature type="transmembrane region" description="Helical" evidence="7">
    <location>
        <begin position="323"/>
        <end position="344"/>
    </location>
</feature>
<evidence type="ECO:0000256" key="3">
    <source>
        <dbReference type="ARBA" id="ARBA00022475"/>
    </source>
</evidence>
<dbReference type="AlphaFoldDB" id="A0A9W6EV41"/>
<name>A0A9W6EV41_9FLAO</name>
<dbReference type="GO" id="GO:0005337">
    <property type="term" value="F:nucleoside transmembrane transporter activity"/>
    <property type="evidence" value="ECO:0007669"/>
    <property type="project" value="InterPro"/>
</dbReference>
<proteinExistence type="inferred from homology"/>
<feature type="transmembrane region" description="Helical" evidence="7">
    <location>
        <begin position="429"/>
        <end position="450"/>
    </location>
</feature>
<evidence type="ECO:0000256" key="1">
    <source>
        <dbReference type="ARBA" id="ARBA00004651"/>
    </source>
</evidence>
<sequence length="551" mass="59475">MNKFLCFIIVLFCTVITVNAQKKLEKKWVDANQNYIEFSAGAFKQKFSQYTLEGDYINQNNLLLLYYSKSDSTATYRINELTDSTLVFNNKATTYTFTTKATPITKVAKITEIAKLESKGFSFDNLWRGAIGILLILAIAYLFSSDKKNIPWKLVGFGITAQIVMAIGIIYVPAIQWIFDQVSSAFVTILDFTRAGSTFLLGDKLMDTQSFGFVFIFQILPTVIFFSALTSLFFYLGVLQIIVKGLAWVMTKALKISGAESLAVAGNIFLGQTEAPLMIKAYLERMNKSEIFLVMVGGMATLAGGVLAAYIDLLGSGDELMRLLFAKQLLMASIMAAPGAIVIAKMLVPQTEPIDTSVKVSSDKIGSNFLDAIAVGTTEGLKLAANVGAMLLVFVAFIAMVNGLLGWVGDLTSLNTAIASYTNHKYDSLSLQYILGTIFSPLAYGVGVNWEDASLVGRLLGEKLIASEFIAYNSLNNLKNAGAFVEMKSIVISTFMLSGFANIASIGIQIGGIGSLAPGKRALLSKYGLKAMIGGMLASLLSATLAGILIG</sequence>
<feature type="transmembrane region" description="Helical" evidence="7">
    <location>
        <begin position="531"/>
        <end position="550"/>
    </location>
</feature>
<dbReference type="InterPro" id="IPR011642">
    <property type="entry name" value="Gate_dom"/>
</dbReference>
<evidence type="ECO:0000256" key="7">
    <source>
        <dbReference type="SAM" id="Phobius"/>
    </source>
</evidence>
<gene>
    <name evidence="11" type="primary">yeiM</name>
    <name evidence="11" type="ORF">NBRC110019_01220</name>
</gene>
<dbReference type="RefSeq" id="WP_281751272.1">
    <property type="nucleotide sequence ID" value="NZ_BRVP01000001.1"/>
</dbReference>
<comment type="subcellular location">
    <subcellularLocation>
        <location evidence="1">Cell membrane</location>
        <topology evidence="1">Multi-pass membrane protein</topology>
    </subcellularLocation>
</comment>
<accession>A0A9W6EV41</accession>
<dbReference type="Pfam" id="PF07662">
    <property type="entry name" value="Nucleos_tra2_C"/>
    <property type="match status" value="1"/>
</dbReference>
<evidence type="ECO:0000256" key="4">
    <source>
        <dbReference type="ARBA" id="ARBA00022692"/>
    </source>
</evidence>
<reference evidence="11" key="1">
    <citation type="submission" date="2022-07" db="EMBL/GenBank/DDBJ databases">
        <title>Taxonomy of Novel Oxalotrophic and Methylotrophic Bacteria.</title>
        <authorList>
            <person name="Sahin N."/>
            <person name="Tani A."/>
        </authorList>
    </citation>
    <scope>NUCLEOTIDE SEQUENCE</scope>
    <source>
        <strain evidence="11">AM327</strain>
    </source>
</reference>
<feature type="transmembrane region" description="Helical" evidence="7">
    <location>
        <begin position="389"/>
        <end position="409"/>
    </location>
</feature>